<keyword evidence="4" id="KW-1185">Reference proteome</keyword>
<feature type="signal peptide" evidence="2">
    <location>
        <begin position="1"/>
        <end position="21"/>
    </location>
</feature>
<feature type="chain" id="PRO_5039696057" description="Lipoprotein" evidence="2">
    <location>
        <begin position="22"/>
        <end position="175"/>
    </location>
</feature>
<proteinExistence type="predicted"/>
<dbReference type="AlphaFoldDB" id="A0A6L5YQC5"/>
<protein>
    <recommendedName>
        <fullName evidence="5">Lipoprotein</fullName>
    </recommendedName>
</protein>
<dbReference type="PROSITE" id="PS51257">
    <property type="entry name" value="PROKAR_LIPOPROTEIN"/>
    <property type="match status" value="1"/>
</dbReference>
<evidence type="ECO:0000313" key="4">
    <source>
        <dbReference type="Proteomes" id="UP000474024"/>
    </source>
</evidence>
<keyword evidence="2" id="KW-0732">Signal</keyword>
<evidence type="ECO:0000256" key="2">
    <source>
        <dbReference type="SAM" id="SignalP"/>
    </source>
</evidence>
<comment type="caution">
    <text evidence="3">The sequence shown here is derived from an EMBL/GenBank/DDBJ whole genome shotgun (WGS) entry which is preliminary data.</text>
</comment>
<evidence type="ECO:0000256" key="1">
    <source>
        <dbReference type="SAM" id="MobiDB-lite"/>
    </source>
</evidence>
<evidence type="ECO:0008006" key="5">
    <source>
        <dbReference type="Google" id="ProtNLM"/>
    </source>
</evidence>
<evidence type="ECO:0000313" key="3">
    <source>
        <dbReference type="EMBL" id="MST74773.1"/>
    </source>
</evidence>
<accession>A0A6L5YQC5</accession>
<dbReference type="Proteomes" id="UP000474024">
    <property type="component" value="Unassembled WGS sequence"/>
</dbReference>
<feature type="region of interest" description="Disordered" evidence="1">
    <location>
        <begin position="25"/>
        <end position="47"/>
    </location>
</feature>
<dbReference type="RefSeq" id="WP_154429742.1">
    <property type="nucleotide sequence ID" value="NZ_VUNI01000009.1"/>
</dbReference>
<reference evidence="3 4" key="1">
    <citation type="submission" date="2019-08" db="EMBL/GenBank/DDBJ databases">
        <title>In-depth cultivation of the pig gut microbiome towards novel bacterial diversity and tailored functional studies.</title>
        <authorList>
            <person name="Wylensek D."/>
            <person name="Hitch T.C.A."/>
            <person name="Clavel T."/>
        </authorList>
    </citation>
    <scope>NUCLEOTIDE SEQUENCE [LARGE SCALE GENOMIC DNA]</scope>
    <source>
        <strain evidence="3 4">MUC/MUC-530-WT-4D</strain>
    </source>
</reference>
<sequence>MKKKRISVVIMVVLTMLLAGCGQKNSSAQGEDTTVKEQKPDTLGDQSVKVGDNVISLGDEMSDVTDKLGEAQDVTEAKSCMYDGYDRTYSYDDLTIITNEEGEKEIVNSISFSGGEEIKCGLHVGDAASDIPESLNEGNVTESDTVNTYEFSDYGIALYLENQKISQIELYTIAE</sequence>
<dbReference type="EMBL" id="VUNI01000009">
    <property type="protein sequence ID" value="MST74773.1"/>
    <property type="molecule type" value="Genomic_DNA"/>
</dbReference>
<organism evidence="3 4">
    <name type="scientific">Roseburia porci</name>
    <dbReference type="NCBI Taxonomy" id="2605790"/>
    <lineage>
        <taxon>Bacteria</taxon>
        <taxon>Bacillati</taxon>
        <taxon>Bacillota</taxon>
        <taxon>Clostridia</taxon>
        <taxon>Lachnospirales</taxon>
        <taxon>Lachnospiraceae</taxon>
        <taxon>Roseburia</taxon>
    </lineage>
</organism>
<gene>
    <name evidence="3" type="ORF">FYJ75_06925</name>
</gene>
<feature type="compositionally biased region" description="Basic and acidic residues" evidence="1">
    <location>
        <begin position="33"/>
        <end position="42"/>
    </location>
</feature>
<name>A0A6L5YQC5_9FIRM</name>